<evidence type="ECO:0000313" key="2">
    <source>
        <dbReference type="EMBL" id="KAF2705835.1"/>
    </source>
</evidence>
<protein>
    <submittedName>
        <fullName evidence="2">Uncharacterized protein</fullName>
    </submittedName>
</protein>
<dbReference type="AlphaFoldDB" id="A0A6G1JZZ0"/>
<feature type="region of interest" description="Disordered" evidence="1">
    <location>
        <begin position="101"/>
        <end position="142"/>
    </location>
</feature>
<reference evidence="2" key="1">
    <citation type="journal article" date="2020" name="Stud. Mycol.">
        <title>101 Dothideomycetes genomes: a test case for predicting lifestyles and emergence of pathogens.</title>
        <authorList>
            <person name="Haridas S."/>
            <person name="Albert R."/>
            <person name="Binder M."/>
            <person name="Bloem J."/>
            <person name="Labutti K."/>
            <person name="Salamov A."/>
            <person name="Andreopoulos B."/>
            <person name="Baker S."/>
            <person name="Barry K."/>
            <person name="Bills G."/>
            <person name="Bluhm B."/>
            <person name="Cannon C."/>
            <person name="Castanera R."/>
            <person name="Culley D."/>
            <person name="Daum C."/>
            <person name="Ezra D."/>
            <person name="Gonzalez J."/>
            <person name="Henrissat B."/>
            <person name="Kuo A."/>
            <person name="Liang C."/>
            <person name="Lipzen A."/>
            <person name="Lutzoni F."/>
            <person name="Magnuson J."/>
            <person name="Mondo S."/>
            <person name="Nolan M."/>
            <person name="Ohm R."/>
            <person name="Pangilinan J."/>
            <person name="Park H.-J."/>
            <person name="Ramirez L."/>
            <person name="Alfaro M."/>
            <person name="Sun H."/>
            <person name="Tritt A."/>
            <person name="Yoshinaga Y."/>
            <person name="Zwiers L.-H."/>
            <person name="Turgeon B."/>
            <person name="Goodwin S."/>
            <person name="Spatafora J."/>
            <person name="Crous P."/>
            <person name="Grigoriev I."/>
        </authorList>
    </citation>
    <scope>NUCLEOTIDE SEQUENCE</scope>
    <source>
        <strain evidence="2">CBS 279.74</strain>
    </source>
</reference>
<keyword evidence="3" id="KW-1185">Reference proteome</keyword>
<proteinExistence type="predicted"/>
<accession>A0A6G1JZZ0</accession>
<name>A0A6G1JZZ0_9PLEO</name>
<dbReference type="Proteomes" id="UP000799428">
    <property type="component" value="Unassembled WGS sequence"/>
</dbReference>
<evidence type="ECO:0000313" key="3">
    <source>
        <dbReference type="Proteomes" id="UP000799428"/>
    </source>
</evidence>
<sequence length="142" mass="14811">MPTTTVTDEMSSLSFSSPPTHPLSAVSYVIGLSTSCTPLLKKVIRVPHGGDSVSDIYSPACAILRSCGPRSLDYRPCIKSVAWDCPATTASPRRLNDFYHSASSSALNPPVLQSPSPPVPQSPSPPVPQSSSPPARSLGPGP</sequence>
<feature type="compositionally biased region" description="Pro residues" evidence="1">
    <location>
        <begin position="115"/>
        <end position="128"/>
    </location>
</feature>
<evidence type="ECO:0000256" key="1">
    <source>
        <dbReference type="SAM" id="MobiDB-lite"/>
    </source>
</evidence>
<gene>
    <name evidence="2" type="ORF">K504DRAFT_84982</name>
</gene>
<organism evidence="2 3">
    <name type="scientific">Pleomassaria siparia CBS 279.74</name>
    <dbReference type="NCBI Taxonomy" id="1314801"/>
    <lineage>
        <taxon>Eukaryota</taxon>
        <taxon>Fungi</taxon>
        <taxon>Dikarya</taxon>
        <taxon>Ascomycota</taxon>
        <taxon>Pezizomycotina</taxon>
        <taxon>Dothideomycetes</taxon>
        <taxon>Pleosporomycetidae</taxon>
        <taxon>Pleosporales</taxon>
        <taxon>Pleomassariaceae</taxon>
        <taxon>Pleomassaria</taxon>
    </lineage>
</organism>
<dbReference type="EMBL" id="MU005777">
    <property type="protein sequence ID" value="KAF2705835.1"/>
    <property type="molecule type" value="Genomic_DNA"/>
</dbReference>